<gene>
    <name evidence="2" type="ordered locus">Celal_1865</name>
</gene>
<dbReference type="HOGENOM" id="CLU_1346882_0_0_10"/>
<proteinExistence type="predicted"/>
<organism evidence="2 3">
    <name type="scientific">Cellulophaga algicola (strain DSM 14237 / IC166 / ACAM 630)</name>
    <dbReference type="NCBI Taxonomy" id="688270"/>
    <lineage>
        <taxon>Bacteria</taxon>
        <taxon>Pseudomonadati</taxon>
        <taxon>Bacteroidota</taxon>
        <taxon>Flavobacteriia</taxon>
        <taxon>Flavobacteriales</taxon>
        <taxon>Flavobacteriaceae</taxon>
        <taxon>Cellulophaga</taxon>
    </lineage>
</organism>
<feature type="chain" id="PRO_5003212964" evidence="1">
    <location>
        <begin position="22"/>
        <end position="203"/>
    </location>
</feature>
<feature type="signal peptide" evidence="1">
    <location>
        <begin position="1"/>
        <end position="21"/>
    </location>
</feature>
<keyword evidence="3" id="KW-1185">Reference proteome</keyword>
<dbReference type="AlphaFoldDB" id="E6XE84"/>
<dbReference type="KEGG" id="cao:Celal_1865"/>
<protein>
    <submittedName>
        <fullName evidence="2">Uncharacterized protein</fullName>
    </submittedName>
</protein>
<dbReference type="Proteomes" id="UP000008634">
    <property type="component" value="Chromosome"/>
</dbReference>
<sequence>MSTKTFVLIFLLSIFTFCSYAQVKIGDDVSTIDNASLLELESTSKVLVVTRVTNSQMLQISPLNGALVYNTDSKCIYVFNGNQWMNLCDNISNPISITDNEDGSFTIDATDGSSFTSGDLTGPQGEQGPIGDNAVVEQEQIVIVASNGQIQFNTPLPIADSRKIEIYRNGVRIDFTTVNENTIELESDVICYQNDKIRIVQIL</sequence>
<dbReference type="eggNOG" id="COG1511">
    <property type="taxonomic scope" value="Bacteria"/>
</dbReference>
<dbReference type="STRING" id="688270.Celal_1865"/>
<evidence type="ECO:0000313" key="3">
    <source>
        <dbReference type="Proteomes" id="UP000008634"/>
    </source>
</evidence>
<evidence type="ECO:0000313" key="2">
    <source>
        <dbReference type="EMBL" id="ADV49165.1"/>
    </source>
</evidence>
<dbReference type="EMBL" id="CP002453">
    <property type="protein sequence ID" value="ADV49165.1"/>
    <property type="molecule type" value="Genomic_DNA"/>
</dbReference>
<name>E6XE84_CELAD</name>
<reference evidence="2 3" key="1">
    <citation type="journal article" date="2010" name="Stand. Genomic Sci.">
        <title>Complete genome sequence of Cellulophaga algicola type strain (IC166).</title>
        <authorList>
            <person name="Abt B."/>
            <person name="Lu M."/>
            <person name="Misra M."/>
            <person name="Han C."/>
            <person name="Nolan M."/>
            <person name="Lucas S."/>
            <person name="Hammon N."/>
            <person name="Deshpande S."/>
            <person name="Cheng J.F."/>
            <person name="Tapia R."/>
            <person name="Goodwin L."/>
            <person name="Pitluck S."/>
            <person name="Liolios K."/>
            <person name="Pagani I."/>
            <person name="Ivanova N."/>
            <person name="Mavromatis K."/>
            <person name="Ovchinikova G."/>
            <person name="Pati A."/>
            <person name="Chen A."/>
            <person name="Palaniappan K."/>
            <person name="Land M."/>
            <person name="Hauser L."/>
            <person name="Chang Y.J."/>
            <person name="Jeffries C.D."/>
            <person name="Detter J.C."/>
            <person name="Brambilla E."/>
            <person name="Rohde M."/>
            <person name="Tindall B.J."/>
            <person name="Goker M."/>
            <person name="Woyke T."/>
            <person name="Bristow J."/>
            <person name="Eisen J.A."/>
            <person name="Markowitz V."/>
            <person name="Hugenholtz P."/>
            <person name="Kyrpides N.C."/>
            <person name="Klenk H.P."/>
            <person name="Lapidus A."/>
        </authorList>
    </citation>
    <scope>NUCLEOTIDE SEQUENCE [LARGE SCALE GENOMIC DNA]</scope>
    <source>
        <strain evidence="3">DSM 14237 / IC166 / ACAM 630</strain>
    </source>
</reference>
<accession>E6XE84</accession>
<keyword evidence="1" id="KW-0732">Signal</keyword>
<evidence type="ECO:0000256" key="1">
    <source>
        <dbReference type="SAM" id="SignalP"/>
    </source>
</evidence>